<proteinExistence type="predicted"/>
<dbReference type="RefSeq" id="XP_033666122.1">
    <property type="nucleotide sequence ID" value="XM_033807310.1"/>
</dbReference>
<evidence type="ECO:0000313" key="1">
    <source>
        <dbReference type="EMBL" id="KAF2165233.1"/>
    </source>
</evidence>
<reference evidence="1" key="1">
    <citation type="journal article" date="2020" name="Stud. Mycol.">
        <title>101 Dothideomycetes genomes: a test case for predicting lifestyles and emergence of pathogens.</title>
        <authorList>
            <person name="Haridas S."/>
            <person name="Albert R."/>
            <person name="Binder M."/>
            <person name="Bloem J."/>
            <person name="Labutti K."/>
            <person name="Salamov A."/>
            <person name="Andreopoulos B."/>
            <person name="Baker S."/>
            <person name="Barry K."/>
            <person name="Bills G."/>
            <person name="Bluhm B."/>
            <person name="Cannon C."/>
            <person name="Castanera R."/>
            <person name="Culley D."/>
            <person name="Daum C."/>
            <person name="Ezra D."/>
            <person name="Gonzalez J."/>
            <person name="Henrissat B."/>
            <person name="Kuo A."/>
            <person name="Liang C."/>
            <person name="Lipzen A."/>
            <person name="Lutzoni F."/>
            <person name="Magnuson J."/>
            <person name="Mondo S."/>
            <person name="Nolan M."/>
            <person name="Ohm R."/>
            <person name="Pangilinan J."/>
            <person name="Park H.-J."/>
            <person name="Ramirez L."/>
            <person name="Alfaro M."/>
            <person name="Sun H."/>
            <person name="Tritt A."/>
            <person name="Yoshinaga Y."/>
            <person name="Zwiers L.-H."/>
            <person name="Turgeon B."/>
            <person name="Goodwin S."/>
            <person name="Spatafora J."/>
            <person name="Crous P."/>
            <person name="Grigoriev I."/>
        </authorList>
    </citation>
    <scope>NUCLEOTIDE SEQUENCE</scope>
    <source>
        <strain evidence="1">ATCC 36951</strain>
    </source>
</reference>
<dbReference type="OrthoDB" id="5413827at2759"/>
<dbReference type="PANTHER" id="PTHR42085">
    <property type="entry name" value="F-BOX DOMAIN-CONTAINING PROTEIN"/>
    <property type="match status" value="1"/>
</dbReference>
<dbReference type="EMBL" id="ML993601">
    <property type="protein sequence ID" value="KAF2165233.1"/>
    <property type="molecule type" value="Genomic_DNA"/>
</dbReference>
<sequence length="231" mass="27485">MDTSPFARLSGELRNRIYELALQEGNEETEIVDLEQGWFDCPFHRSKVMNSARTGYVYPLDPLRMTGLPFTCKAIRRESLRLYYSLNKFTFETDYLKSKHKDRIMERLIEWTKRIGVSEAREIRDVTISLASLKGSNTIPLYIDWEHMKLIRQLFHPQAKFRIRFYLEGNGTATFTLGAKEEVMAELERMVECWRWTWQRVRRYGPEESRRVAERYRSEVQRLLADMPAVV</sequence>
<dbReference type="GeneID" id="54560582"/>
<organism evidence="1 2">
    <name type="scientific">Zasmidium cellare ATCC 36951</name>
    <dbReference type="NCBI Taxonomy" id="1080233"/>
    <lineage>
        <taxon>Eukaryota</taxon>
        <taxon>Fungi</taxon>
        <taxon>Dikarya</taxon>
        <taxon>Ascomycota</taxon>
        <taxon>Pezizomycotina</taxon>
        <taxon>Dothideomycetes</taxon>
        <taxon>Dothideomycetidae</taxon>
        <taxon>Mycosphaerellales</taxon>
        <taxon>Mycosphaerellaceae</taxon>
        <taxon>Zasmidium</taxon>
    </lineage>
</organism>
<gene>
    <name evidence="1" type="ORF">M409DRAFT_24616</name>
</gene>
<evidence type="ECO:0000313" key="2">
    <source>
        <dbReference type="Proteomes" id="UP000799537"/>
    </source>
</evidence>
<dbReference type="InterPro" id="IPR038883">
    <property type="entry name" value="AN11006-like"/>
</dbReference>
<dbReference type="PANTHER" id="PTHR42085:SF1">
    <property type="entry name" value="F-BOX DOMAIN-CONTAINING PROTEIN"/>
    <property type="match status" value="1"/>
</dbReference>
<accession>A0A6A6CF06</accession>
<keyword evidence="2" id="KW-1185">Reference proteome</keyword>
<name>A0A6A6CF06_ZASCE</name>
<protein>
    <submittedName>
        <fullName evidence="1">Uncharacterized protein</fullName>
    </submittedName>
</protein>
<dbReference type="AlphaFoldDB" id="A0A6A6CF06"/>
<dbReference type="Proteomes" id="UP000799537">
    <property type="component" value="Unassembled WGS sequence"/>
</dbReference>